<dbReference type="EMBL" id="CP093346">
    <property type="protein sequence ID" value="WOG96867.1"/>
    <property type="molecule type" value="Genomic_DNA"/>
</dbReference>
<protein>
    <submittedName>
        <fullName evidence="1">Uncharacterized protein</fullName>
    </submittedName>
</protein>
<dbReference type="GO" id="GO:0019005">
    <property type="term" value="C:SCF ubiquitin ligase complex"/>
    <property type="evidence" value="ECO:0007669"/>
    <property type="project" value="TreeGrafter"/>
</dbReference>
<dbReference type="GO" id="GO:0007623">
    <property type="term" value="P:circadian rhythm"/>
    <property type="evidence" value="ECO:0007669"/>
    <property type="project" value="TreeGrafter"/>
</dbReference>
<organism evidence="1">
    <name type="scientific">Daucus carota subsp. sativus</name>
    <name type="common">Carrot</name>
    <dbReference type="NCBI Taxonomy" id="79200"/>
    <lineage>
        <taxon>Eukaryota</taxon>
        <taxon>Viridiplantae</taxon>
        <taxon>Streptophyta</taxon>
        <taxon>Embryophyta</taxon>
        <taxon>Tracheophyta</taxon>
        <taxon>Spermatophyta</taxon>
        <taxon>Magnoliopsida</taxon>
        <taxon>eudicotyledons</taxon>
        <taxon>Gunneridae</taxon>
        <taxon>Pentapetalae</taxon>
        <taxon>asterids</taxon>
        <taxon>campanulids</taxon>
        <taxon>Apiales</taxon>
        <taxon>Apiaceae</taxon>
        <taxon>Apioideae</taxon>
        <taxon>Scandiceae</taxon>
        <taxon>Daucinae</taxon>
        <taxon>Daucus</taxon>
        <taxon>Daucus sect. Daucus</taxon>
    </lineage>
</organism>
<reference evidence="1" key="1">
    <citation type="journal article" date="2016" name="Nat. Genet.">
        <title>A high-quality carrot genome assembly provides new insights into carotenoid accumulation and asterid genome evolution.</title>
        <authorList>
            <person name="Iorizzo M."/>
            <person name="Ellison S."/>
            <person name="Senalik D."/>
            <person name="Zeng P."/>
            <person name="Satapoomin P."/>
            <person name="Huang J."/>
            <person name="Bowman M."/>
            <person name="Iovene M."/>
            <person name="Sanseverino W."/>
            <person name="Cavagnaro P."/>
            <person name="Yildiz M."/>
            <person name="Macko-Podgorni A."/>
            <person name="Moranska E."/>
            <person name="Grzebelus E."/>
            <person name="Grzebelus D."/>
            <person name="Ashrafi H."/>
            <person name="Zheng Z."/>
            <person name="Cheng S."/>
            <person name="Spooner D."/>
            <person name="Van Deynze A."/>
            <person name="Simon P."/>
        </authorList>
    </citation>
    <scope>NUCLEOTIDE SEQUENCE [LARGE SCALE GENOMIC DNA]</scope>
    <source>
        <tissue evidence="1">Leaf</tissue>
    </source>
</reference>
<evidence type="ECO:0000313" key="3">
    <source>
        <dbReference type="Proteomes" id="UP000077755"/>
    </source>
</evidence>
<evidence type="ECO:0000313" key="1">
    <source>
        <dbReference type="EMBL" id="KZM97944.1"/>
    </source>
</evidence>
<dbReference type="GO" id="GO:0005829">
    <property type="term" value="C:cytosol"/>
    <property type="evidence" value="ECO:0007669"/>
    <property type="project" value="TreeGrafter"/>
</dbReference>
<dbReference type="EMBL" id="LNRQ01000004">
    <property type="protein sequence ID" value="KZM97944.1"/>
    <property type="molecule type" value="Genomic_DNA"/>
</dbReference>
<dbReference type="PANTHER" id="PTHR46175:SF5">
    <property type="entry name" value="ADAGIO PROTEIN 1"/>
    <property type="match status" value="1"/>
</dbReference>
<dbReference type="Gene3D" id="2.120.10.80">
    <property type="entry name" value="Kelch-type beta propeller"/>
    <property type="match status" value="1"/>
</dbReference>
<dbReference type="GO" id="GO:0005634">
    <property type="term" value="C:nucleus"/>
    <property type="evidence" value="ECO:0007669"/>
    <property type="project" value="TreeGrafter"/>
</dbReference>
<reference evidence="2" key="2">
    <citation type="submission" date="2022-03" db="EMBL/GenBank/DDBJ databases">
        <title>Draft title - Genomic analysis of global carrot germplasm unveils the trajectory of domestication and the origin of high carotenoid orange carrot.</title>
        <authorList>
            <person name="Iorizzo M."/>
            <person name="Ellison S."/>
            <person name="Senalik D."/>
            <person name="Macko-Podgorni A."/>
            <person name="Grzebelus D."/>
            <person name="Bostan H."/>
            <person name="Rolling W."/>
            <person name="Curaba J."/>
            <person name="Simon P."/>
        </authorList>
    </citation>
    <scope>NUCLEOTIDE SEQUENCE</scope>
    <source>
        <tissue evidence="2">Leaf</tissue>
    </source>
</reference>
<keyword evidence="3" id="KW-1185">Reference proteome</keyword>
<dbReference type="SUPFAM" id="SSF117281">
    <property type="entry name" value="Kelch motif"/>
    <property type="match status" value="1"/>
</dbReference>
<name>A0A165X985_DAUCS</name>
<proteinExistence type="predicted"/>
<dbReference type="InterPro" id="IPR015915">
    <property type="entry name" value="Kelch-typ_b-propeller"/>
</dbReference>
<dbReference type="PANTHER" id="PTHR46175">
    <property type="entry name" value="BACTERIOOPSIN TRANSCRIPTIONAL ACTIVATOR"/>
    <property type="match status" value="1"/>
</dbReference>
<dbReference type="Gramene" id="KZM97944">
    <property type="protein sequence ID" value="KZM97944"/>
    <property type="gene ID" value="DCAR_014694"/>
</dbReference>
<dbReference type="AlphaFoldDB" id="A0A165X985"/>
<dbReference type="STRING" id="79200.A0A165X985"/>
<sequence length="120" mass="13180">MNDTFVLDLNCNYPEWRLIEGAGIPRAWHSSCVLHGCKLIVSTGCADSGLLVGHPFHLNLSDQRLIWTEIPGVWTPPPRPDHVGISLSGGRILVFAGSDRVSLCGEHQMFPGTLQYMLGK</sequence>
<accession>A0A165X985</accession>
<evidence type="ECO:0000313" key="2">
    <source>
        <dbReference type="EMBL" id="WOG96867.1"/>
    </source>
</evidence>
<gene>
    <name evidence="1" type="ORF">DCAR_014694</name>
    <name evidence="2" type="ORF">DCAR_0416205</name>
</gene>
<dbReference type="GO" id="GO:0009637">
    <property type="term" value="P:response to blue light"/>
    <property type="evidence" value="ECO:0007669"/>
    <property type="project" value="TreeGrafter"/>
</dbReference>
<dbReference type="Proteomes" id="UP000077755">
    <property type="component" value="Chromosome 4"/>
</dbReference>